<keyword evidence="2" id="KW-1185">Reference proteome</keyword>
<gene>
    <name evidence="1" type="ORF">CEXT_324361</name>
</gene>
<sequence length="117" mass="13656">MKLNKQYKKDNHLHRASFYENIFELEHPIESTFFHPLGLEIVYNELSNRQSTEESFGQNCVARQSDLEGCVHLEHKTIRQDVVKGLEVSHILANQCNVFQVPLTAFAFRKKFFTLTS</sequence>
<dbReference type="EMBL" id="BPLR01014186">
    <property type="protein sequence ID" value="GIY67009.1"/>
    <property type="molecule type" value="Genomic_DNA"/>
</dbReference>
<evidence type="ECO:0000313" key="2">
    <source>
        <dbReference type="Proteomes" id="UP001054945"/>
    </source>
</evidence>
<protein>
    <submittedName>
        <fullName evidence="1">Uncharacterized protein</fullName>
    </submittedName>
</protein>
<dbReference type="Proteomes" id="UP001054945">
    <property type="component" value="Unassembled WGS sequence"/>
</dbReference>
<reference evidence="1 2" key="1">
    <citation type="submission" date="2021-06" db="EMBL/GenBank/DDBJ databases">
        <title>Caerostris extrusa draft genome.</title>
        <authorList>
            <person name="Kono N."/>
            <person name="Arakawa K."/>
        </authorList>
    </citation>
    <scope>NUCLEOTIDE SEQUENCE [LARGE SCALE GENOMIC DNA]</scope>
</reference>
<proteinExistence type="predicted"/>
<evidence type="ECO:0000313" key="1">
    <source>
        <dbReference type="EMBL" id="GIY67009.1"/>
    </source>
</evidence>
<name>A0AAV4VBI0_CAEEX</name>
<comment type="caution">
    <text evidence="1">The sequence shown here is derived from an EMBL/GenBank/DDBJ whole genome shotgun (WGS) entry which is preliminary data.</text>
</comment>
<organism evidence="1 2">
    <name type="scientific">Caerostris extrusa</name>
    <name type="common">Bark spider</name>
    <name type="synonym">Caerostris bankana</name>
    <dbReference type="NCBI Taxonomy" id="172846"/>
    <lineage>
        <taxon>Eukaryota</taxon>
        <taxon>Metazoa</taxon>
        <taxon>Ecdysozoa</taxon>
        <taxon>Arthropoda</taxon>
        <taxon>Chelicerata</taxon>
        <taxon>Arachnida</taxon>
        <taxon>Araneae</taxon>
        <taxon>Araneomorphae</taxon>
        <taxon>Entelegynae</taxon>
        <taxon>Araneoidea</taxon>
        <taxon>Araneidae</taxon>
        <taxon>Caerostris</taxon>
    </lineage>
</organism>
<dbReference type="AlphaFoldDB" id="A0AAV4VBI0"/>
<accession>A0AAV4VBI0</accession>